<feature type="binding site" evidence="10">
    <location>
        <position position="269"/>
    </location>
    <ligand>
        <name>Zn(2+)</name>
        <dbReference type="ChEBI" id="CHEBI:29105"/>
    </ligand>
</feature>
<keyword evidence="9 10" id="KW-0342">GTP-binding</keyword>
<dbReference type="InterPro" id="IPR004881">
    <property type="entry name" value="Ribosome_biogen_GTPase_RsgA"/>
</dbReference>
<dbReference type="PANTHER" id="PTHR32120">
    <property type="entry name" value="SMALL RIBOSOMAL SUBUNIT BIOGENESIS GTPASE RSGA"/>
    <property type="match status" value="1"/>
</dbReference>
<dbReference type="PROSITE" id="PS51721">
    <property type="entry name" value="G_CP"/>
    <property type="match status" value="1"/>
</dbReference>
<evidence type="ECO:0000256" key="11">
    <source>
        <dbReference type="SAM" id="MobiDB-lite"/>
    </source>
</evidence>
<dbReference type="Gene3D" id="3.40.50.300">
    <property type="entry name" value="P-loop containing nucleotide triphosphate hydrolases"/>
    <property type="match status" value="1"/>
</dbReference>
<dbReference type="Proteomes" id="UP000295414">
    <property type="component" value="Unassembled WGS sequence"/>
</dbReference>
<dbReference type="GO" id="GO:0042274">
    <property type="term" value="P:ribosomal small subunit biogenesis"/>
    <property type="evidence" value="ECO:0007669"/>
    <property type="project" value="UniProtKB-UniRule"/>
</dbReference>
<dbReference type="SUPFAM" id="SSF52540">
    <property type="entry name" value="P-loop containing nucleoside triphosphate hydrolases"/>
    <property type="match status" value="1"/>
</dbReference>
<keyword evidence="2 10" id="KW-0690">Ribosome biogenesis</keyword>
<dbReference type="PANTHER" id="PTHR32120:SF10">
    <property type="entry name" value="SMALL RIBOSOMAL SUBUNIT BIOGENESIS GTPASE RSGA"/>
    <property type="match status" value="1"/>
</dbReference>
<dbReference type="EMBL" id="SMAP01000005">
    <property type="protein sequence ID" value="TCT23588.1"/>
    <property type="molecule type" value="Genomic_DNA"/>
</dbReference>
<comment type="similarity">
    <text evidence="10">Belongs to the TRAFAC class YlqF/YawG GTPase family. RsgA subfamily.</text>
</comment>
<feature type="binding site" evidence="10">
    <location>
        <position position="276"/>
    </location>
    <ligand>
        <name>Zn(2+)</name>
        <dbReference type="ChEBI" id="CHEBI:29105"/>
    </ligand>
</feature>
<keyword evidence="15" id="KW-1185">Reference proteome</keyword>
<evidence type="ECO:0000256" key="8">
    <source>
        <dbReference type="ARBA" id="ARBA00022884"/>
    </source>
</evidence>
<comment type="cofactor">
    <cofactor evidence="10">
        <name>Zn(2+)</name>
        <dbReference type="ChEBI" id="CHEBI:29105"/>
    </cofactor>
    <text evidence="10">Binds 1 zinc ion per subunit.</text>
</comment>
<feature type="region of interest" description="Disordered" evidence="11">
    <location>
        <begin position="318"/>
        <end position="343"/>
    </location>
</feature>
<evidence type="ECO:0000256" key="4">
    <source>
        <dbReference type="ARBA" id="ARBA00022730"/>
    </source>
</evidence>
<dbReference type="HAMAP" id="MF_01820">
    <property type="entry name" value="GTPase_RsgA"/>
    <property type="match status" value="1"/>
</dbReference>
<comment type="caution">
    <text evidence="14">The sequence shown here is derived from an EMBL/GenBank/DDBJ whole genome shotgun (WGS) entry which is preliminary data.</text>
</comment>
<dbReference type="NCBIfam" id="TIGR00157">
    <property type="entry name" value="ribosome small subunit-dependent GTPase A"/>
    <property type="match status" value="1"/>
</dbReference>
<dbReference type="Pfam" id="PF03193">
    <property type="entry name" value="RsgA_GTPase"/>
    <property type="match status" value="1"/>
</dbReference>
<keyword evidence="6 10" id="KW-0378">Hydrolase</keyword>
<evidence type="ECO:0000256" key="1">
    <source>
        <dbReference type="ARBA" id="ARBA00022490"/>
    </source>
</evidence>
<sequence>MASHPQARPARIVEQHRSGYRVAEAPEQAQPAESLPEWQRAGSYRKGELAPEQRPAVGDWVLVEGHAPKSLRIVALLPRRSAIKRGAAGEHYRQQVIAANIDTAFVVCGLDADFNPRRIERYLLLVAGHGVQPVVVLTKADKDAADPETARAQLGGLEVPVLALNAKDPASAALLQPWLQPGHSVVLVGSSGAGKSTLTNTLLGIEKMKTGAVRAHDARGRHTTTHRALIALPSGACLIDTPGMRELKPTGEEAVAESFSDIEALAAQCRFRDCRHAREPGCAVRAAVERGELDGRRVANFLKLSAEVAGAADRLAQRLAQKAEARTPGKPARRPPERPHGRR</sequence>
<feature type="domain" description="EngC GTPase" evidence="12">
    <location>
        <begin position="99"/>
        <end position="245"/>
    </location>
</feature>
<feature type="binding site" evidence="10">
    <location>
        <begin position="138"/>
        <end position="141"/>
    </location>
    <ligand>
        <name>GTP</name>
        <dbReference type="ChEBI" id="CHEBI:37565"/>
    </ligand>
</feature>
<feature type="binding site" evidence="10">
    <location>
        <position position="274"/>
    </location>
    <ligand>
        <name>Zn(2+)</name>
        <dbReference type="ChEBI" id="CHEBI:29105"/>
    </ligand>
</feature>
<evidence type="ECO:0000256" key="2">
    <source>
        <dbReference type="ARBA" id="ARBA00022517"/>
    </source>
</evidence>
<protein>
    <recommendedName>
        <fullName evidence="10">Small ribosomal subunit biogenesis GTPase RsgA</fullName>
        <ecNumber evidence="10">3.6.1.-</ecNumber>
    </recommendedName>
</protein>
<evidence type="ECO:0000256" key="7">
    <source>
        <dbReference type="ARBA" id="ARBA00022833"/>
    </source>
</evidence>
<keyword evidence="5 10" id="KW-0547">Nucleotide-binding</keyword>
<dbReference type="CDD" id="cd01854">
    <property type="entry name" value="YjeQ_EngC"/>
    <property type="match status" value="1"/>
</dbReference>
<keyword evidence="7 10" id="KW-0862">Zinc</keyword>
<organism evidence="14 15">
    <name type="scientific">Thermomonas haemolytica</name>
    <dbReference type="NCBI Taxonomy" id="141949"/>
    <lineage>
        <taxon>Bacteria</taxon>
        <taxon>Pseudomonadati</taxon>
        <taxon>Pseudomonadota</taxon>
        <taxon>Gammaproteobacteria</taxon>
        <taxon>Lysobacterales</taxon>
        <taxon>Lysobacteraceae</taxon>
        <taxon>Thermomonas</taxon>
    </lineage>
</organism>
<dbReference type="GO" id="GO:0019843">
    <property type="term" value="F:rRNA binding"/>
    <property type="evidence" value="ECO:0007669"/>
    <property type="project" value="UniProtKB-KW"/>
</dbReference>
<comment type="subcellular location">
    <subcellularLocation>
        <location evidence="10">Cytoplasm</location>
    </subcellularLocation>
</comment>
<evidence type="ECO:0000259" key="13">
    <source>
        <dbReference type="PROSITE" id="PS51721"/>
    </source>
</evidence>
<dbReference type="GO" id="GO:0003924">
    <property type="term" value="F:GTPase activity"/>
    <property type="evidence" value="ECO:0007669"/>
    <property type="project" value="UniProtKB-UniRule"/>
</dbReference>
<reference evidence="14 15" key="1">
    <citation type="submission" date="2019-03" db="EMBL/GenBank/DDBJ databases">
        <title>Genomic Encyclopedia of Type Strains, Phase IV (KMG-IV): sequencing the most valuable type-strain genomes for metagenomic binning, comparative biology and taxonomic classification.</title>
        <authorList>
            <person name="Goeker M."/>
        </authorList>
    </citation>
    <scope>NUCLEOTIDE SEQUENCE [LARGE SCALE GENOMIC DNA]</scope>
    <source>
        <strain evidence="14 15">DSM 13605</strain>
    </source>
</reference>
<evidence type="ECO:0000256" key="5">
    <source>
        <dbReference type="ARBA" id="ARBA00022741"/>
    </source>
</evidence>
<comment type="subunit">
    <text evidence="10">Monomer. Associates with 30S ribosomal subunit, binds 16S rRNA.</text>
</comment>
<dbReference type="GO" id="GO:0046872">
    <property type="term" value="F:metal ion binding"/>
    <property type="evidence" value="ECO:0007669"/>
    <property type="project" value="UniProtKB-KW"/>
</dbReference>
<dbReference type="InterPro" id="IPR030378">
    <property type="entry name" value="G_CP_dom"/>
</dbReference>
<name>A0A4R3N385_9GAMM</name>
<evidence type="ECO:0000256" key="10">
    <source>
        <dbReference type="HAMAP-Rule" id="MF_01820"/>
    </source>
</evidence>
<proteinExistence type="inferred from homology"/>
<gene>
    <name evidence="10" type="primary">rsgA</name>
    <name evidence="14" type="ORF">EDC34_105179</name>
</gene>
<evidence type="ECO:0000256" key="6">
    <source>
        <dbReference type="ARBA" id="ARBA00022801"/>
    </source>
</evidence>
<evidence type="ECO:0000256" key="3">
    <source>
        <dbReference type="ARBA" id="ARBA00022723"/>
    </source>
</evidence>
<feature type="binding site" evidence="10">
    <location>
        <position position="282"/>
    </location>
    <ligand>
        <name>Zn(2+)</name>
        <dbReference type="ChEBI" id="CHEBI:29105"/>
    </ligand>
</feature>
<dbReference type="EC" id="3.6.1.-" evidence="10"/>
<feature type="binding site" evidence="10">
    <location>
        <begin position="189"/>
        <end position="197"/>
    </location>
    <ligand>
        <name>GTP</name>
        <dbReference type="ChEBI" id="CHEBI:37565"/>
    </ligand>
</feature>
<evidence type="ECO:0000313" key="15">
    <source>
        <dbReference type="Proteomes" id="UP000295414"/>
    </source>
</evidence>
<dbReference type="InterPro" id="IPR010914">
    <property type="entry name" value="RsgA_GTPase_dom"/>
</dbReference>
<dbReference type="PROSITE" id="PS50936">
    <property type="entry name" value="ENGC_GTPASE"/>
    <property type="match status" value="1"/>
</dbReference>
<keyword evidence="3 10" id="KW-0479">Metal-binding</keyword>
<evidence type="ECO:0000259" key="12">
    <source>
        <dbReference type="PROSITE" id="PS50936"/>
    </source>
</evidence>
<dbReference type="Gene3D" id="1.10.40.50">
    <property type="entry name" value="Probable gtpase engc, domain 3"/>
    <property type="match status" value="1"/>
</dbReference>
<accession>A0A4R3N385</accession>
<keyword evidence="1 10" id="KW-0963">Cytoplasm</keyword>
<dbReference type="AlphaFoldDB" id="A0A4R3N385"/>
<keyword evidence="4 10" id="KW-0699">rRNA-binding</keyword>
<comment type="function">
    <text evidence="10">One of several proteins that assist in the late maturation steps of the functional core of the 30S ribosomal subunit. Helps release RbfA from mature subunits. May play a role in the assembly of ribosomal proteins into the subunit. Circularly permuted GTPase that catalyzes slow GTP hydrolysis, GTPase activity is stimulated by the 30S ribosomal subunit.</text>
</comment>
<feature type="compositionally biased region" description="Basic and acidic residues" evidence="11">
    <location>
        <begin position="334"/>
        <end position="343"/>
    </location>
</feature>
<keyword evidence="8 10" id="KW-0694">RNA-binding</keyword>
<feature type="domain" description="CP-type G" evidence="13">
    <location>
        <begin position="93"/>
        <end position="247"/>
    </location>
</feature>
<dbReference type="GO" id="GO:0005525">
    <property type="term" value="F:GTP binding"/>
    <property type="evidence" value="ECO:0007669"/>
    <property type="project" value="UniProtKB-UniRule"/>
</dbReference>
<evidence type="ECO:0000313" key="14">
    <source>
        <dbReference type="EMBL" id="TCT23588.1"/>
    </source>
</evidence>
<evidence type="ECO:0000256" key="9">
    <source>
        <dbReference type="ARBA" id="ARBA00023134"/>
    </source>
</evidence>
<dbReference type="InterPro" id="IPR027417">
    <property type="entry name" value="P-loop_NTPase"/>
</dbReference>
<dbReference type="GO" id="GO:0005737">
    <property type="term" value="C:cytoplasm"/>
    <property type="evidence" value="ECO:0007669"/>
    <property type="project" value="UniProtKB-SubCell"/>
</dbReference>